<reference evidence="1 2" key="1">
    <citation type="submission" date="2021-12" db="EMBL/GenBank/DDBJ databases">
        <title>Complete genome sequence of Phytobacter diazotrophicus TA9734.</title>
        <authorList>
            <person name="Kubota H."/>
            <person name="Nakayama Y."/>
            <person name="Ariyoshi T."/>
        </authorList>
    </citation>
    <scope>NUCLEOTIDE SEQUENCE [LARGE SCALE GENOMIC DNA]</scope>
    <source>
        <strain evidence="1 2">TA9734</strain>
    </source>
</reference>
<name>A0ABN6LX10_9ENTR</name>
<dbReference type="EMBL" id="AP025334">
    <property type="protein sequence ID" value="BDD53904.1"/>
    <property type="molecule type" value="Genomic_DNA"/>
</dbReference>
<gene>
    <name evidence="1" type="ORF">PDTA9734_53910</name>
</gene>
<organism evidence="1 2">
    <name type="scientific">Phytobacter diazotrophicus</name>
    <dbReference type="NCBI Taxonomy" id="395631"/>
    <lineage>
        <taxon>Bacteria</taxon>
        <taxon>Pseudomonadati</taxon>
        <taxon>Pseudomonadota</taxon>
        <taxon>Gammaproteobacteria</taxon>
        <taxon>Enterobacterales</taxon>
        <taxon>Enterobacteriaceae</taxon>
        <taxon>Phytobacter</taxon>
    </lineage>
</organism>
<protein>
    <submittedName>
        <fullName evidence="1">Uncharacterized protein</fullName>
    </submittedName>
</protein>
<evidence type="ECO:0000313" key="1">
    <source>
        <dbReference type="EMBL" id="BDD53904.1"/>
    </source>
</evidence>
<accession>A0ABN6LX10</accession>
<proteinExistence type="predicted"/>
<evidence type="ECO:0000313" key="2">
    <source>
        <dbReference type="Proteomes" id="UP001320460"/>
    </source>
</evidence>
<keyword evidence="2" id="KW-1185">Reference proteome</keyword>
<dbReference type="Proteomes" id="UP001320460">
    <property type="component" value="Chromosome"/>
</dbReference>
<sequence length="34" mass="3926">MAKKNSKNIVLLTIPMQEAPFLNIKYHVKAKKMP</sequence>